<dbReference type="EMBL" id="BAAARA010000008">
    <property type="protein sequence ID" value="GAA2349746.1"/>
    <property type="molecule type" value="Genomic_DNA"/>
</dbReference>
<evidence type="ECO:0000313" key="3">
    <source>
        <dbReference type="Proteomes" id="UP001501218"/>
    </source>
</evidence>
<evidence type="ECO:0000256" key="1">
    <source>
        <dbReference type="SAM" id="Phobius"/>
    </source>
</evidence>
<sequence>MAPDPTAGPAPAPKPVIDWRADWRRAHWGLYVLPGMAIVVSVLLLVDDVSPTRLLSALVGILSIVVNFCGGRVVKPWQVFVLLPGTVALAFVAFWLTGLG</sequence>
<evidence type="ECO:0000313" key="2">
    <source>
        <dbReference type="EMBL" id="GAA2349746.1"/>
    </source>
</evidence>
<gene>
    <name evidence="2" type="ORF">GCM10009854_29330</name>
</gene>
<name>A0ABP5TCM0_9PSEU</name>
<keyword evidence="3" id="KW-1185">Reference proteome</keyword>
<accession>A0ABP5TCM0</accession>
<keyword evidence="1" id="KW-0472">Membrane</keyword>
<dbReference type="RefSeq" id="WP_344131768.1">
    <property type="nucleotide sequence ID" value="NZ_BAAARA010000008.1"/>
</dbReference>
<protein>
    <submittedName>
        <fullName evidence="2">Uncharacterized protein</fullName>
    </submittedName>
</protein>
<feature type="transmembrane region" description="Helical" evidence="1">
    <location>
        <begin position="77"/>
        <end position="96"/>
    </location>
</feature>
<dbReference type="Proteomes" id="UP001501218">
    <property type="component" value="Unassembled WGS sequence"/>
</dbReference>
<keyword evidence="1" id="KW-0812">Transmembrane</keyword>
<feature type="transmembrane region" description="Helical" evidence="1">
    <location>
        <begin position="52"/>
        <end position="70"/>
    </location>
</feature>
<feature type="transmembrane region" description="Helical" evidence="1">
    <location>
        <begin position="28"/>
        <end position="46"/>
    </location>
</feature>
<organism evidence="2 3">
    <name type="scientific">Saccharopolyspora halophila</name>
    <dbReference type="NCBI Taxonomy" id="405551"/>
    <lineage>
        <taxon>Bacteria</taxon>
        <taxon>Bacillati</taxon>
        <taxon>Actinomycetota</taxon>
        <taxon>Actinomycetes</taxon>
        <taxon>Pseudonocardiales</taxon>
        <taxon>Pseudonocardiaceae</taxon>
        <taxon>Saccharopolyspora</taxon>
    </lineage>
</organism>
<keyword evidence="1" id="KW-1133">Transmembrane helix</keyword>
<reference evidence="3" key="1">
    <citation type="journal article" date="2019" name="Int. J. Syst. Evol. Microbiol.">
        <title>The Global Catalogue of Microorganisms (GCM) 10K type strain sequencing project: providing services to taxonomists for standard genome sequencing and annotation.</title>
        <authorList>
            <consortium name="The Broad Institute Genomics Platform"/>
            <consortium name="The Broad Institute Genome Sequencing Center for Infectious Disease"/>
            <person name="Wu L."/>
            <person name="Ma J."/>
        </authorList>
    </citation>
    <scope>NUCLEOTIDE SEQUENCE [LARGE SCALE GENOMIC DNA]</scope>
    <source>
        <strain evidence="3">JCM 16221</strain>
    </source>
</reference>
<proteinExistence type="predicted"/>
<comment type="caution">
    <text evidence="2">The sequence shown here is derived from an EMBL/GenBank/DDBJ whole genome shotgun (WGS) entry which is preliminary data.</text>
</comment>